<dbReference type="Proteomes" id="UP001427805">
    <property type="component" value="Unassembled WGS sequence"/>
</dbReference>
<sequence>MATPVSSCYVPFPRFGEPAMSITLTPSADAAILRVTGEIESRLTIPADPSFEFGGESYLHAYYIALSDGSLIKAVRDHDPDWEVIIEGAATIEPGPDGKTLIVHWGIEWITLATNCNASAVAQKSTRNLPLFHPELGNFNAIG</sequence>
<gene>
    <name evidence="1" type="ORF">TPR58_02540</name>
</gene>
<keyword evidence="2" id="KW-1185">Reference proteome</keyword>
<evidence type="ECO:0000313" key="1">
    <source>
        <dbReference type="EMBL" id="MEN3746031.1"/>
    </source>
</evidence>
<proteinExistence type="predicted"/>
<name>A0ABV0B5N9_9SPHN</name>
<comment type="caution">
    <text evidence="1">The sequence shown here is derived from an EMBL/GenBank/DDBJ whole genome shotgun (WGS) entry which is preliminary data.</text>
</comment>
<reference evidence="1 2" key="1">
    <citation type="submission" date="2024-05" db="EMBL/GenBank/DDBJ databases">
        <title>Sphingomonas sp. HF-S3 16S ribosomal RNA gene Genome sequencing and assembly.</title>
        <authorList>
            <person name="Lee H."/>
        </authorList>
    </citation>
    <scope>NUCLEOTIDE SEQUENCE [LARGE SCALE GENOMIC DNA]</scope>
    <source>
        <strain evidence="1 2">HF-S3</strain>
    </source>
</reference>
<evidence type="ECO:0000313" key="2">
    <source>
        <dbReference type="Proteomes" id="UP001427805"/>
    </source>
</evidence>
<protein>
    <submittedName>
        <fullName evidence="1">Uncharacterized protein</fullName>
    </submittedName>
</protein>
<dbReference type="RefSeq" id="WP_346245023.1">
    <property type="nucleotide sequence ID" value="NZ_JBDIZK010000001.1"/>
</dbReference>
<organism evidence="1 2">
    <name type="scientific">Sphingomonas rustica</name>
    <dbReference type="NCBI Taxonomy" id="3103142"/>
    <lineage>
        <taxon>Bacteria</taxon>
        <taxon>Pseudomonadati</taxon>
        <taxon>Pseudomonadota</taxon>
        <taxon>Alphaproteobacteria</taxon>
        <taxon>Sphingomonadales</taxon>
        <taxon>Sphingomonadaceae</taxon>
        <taxon>Sphingomonas</taxon>
    </lineage>
</organism>
<accession>A0ABV0B5N9</accession>
<dbReference type="EMBL" id="JBDIZK010000001">
    <property type="protein sequence ID" value="MEN3746031.1"/>
    <property type="molecule type" value="Genomic_DNA"/>
</dbReference>